<comment type="similarity">
    <text evidence="1">Belongs to the glycosyl hydrolase 3 family.</text>
</comment>
<dbReference type="PANTHER" id="PTHR42715:SF10">
    <property type="entry name" value="BETA-GLUCOSIDASE"/>
    <property type="match status" value="1"/>
</dbReference>
<proteinExistence type="inferred from homology"/>
<evidence type="ECO:0000256" key="1">
    <source>
        <dbReference type="ARBA" id="ARBA00005336"/>
    </source>
</evidence>
<dbReference type="InterPro" id="IPR002772">
    <property type="entry name" value="Glyco_hydro_3_C"/>
</dbReference>
<dbReference type="CAZy" id="GH3">
    <property type="family name" value="Glycoside Hydrolase Family 3"/>
</dbReference>
<keyword evidence="3" id="KW-0812">Transmembrane</keyword>
<evidence type="ECO:0000313" key="5">
    <source>
        <dbReference type="EMBL" id="EFB74451.1"/>
    </source>
</evidence>
<accession>D1PS75</accession>
<protein>
    <submittedName>
        <fullName evidence="5">Glycosyl hydrolase family 3 N-terminal domain protein</fullName>
    </submittedName>
</protein>
<dbReference type="Gene3D" id="3.40.50.1700">
    <property type="entry name" value="Glycoside hydrolase family 3 C-terminal domain"/>
    <property type="match status" value="1"/>
</dbReference>
<keyword evidence="6" id="KW-1185">Reference proteome</keyword>
<keyword evidence="3" id="KW-1133">Transmembrane helix</keyword>
<dbReference type="Pfam" id="PF00933">
    <property type="entry name" value="Glyco_hydro_3"/>
    <property type="match status" value="1"/>
</dbReference>
<dbReference type="Proteomes" id="UP000003438">
    <property type="component" value="Unassembled WGS sequence"/>
</dbReference>
<keyword evidence="2 5" id="KW-0378">Hydrolase</keyword>
<dbReference type="SUPFAM" id="SSF51445">
    <property type="entry name" value="(Trans)glycosidases"/>
    <property type="match status" value="1"/>
</dbReference>
<reference evidence="5" key="1">
    <citation type="submission" date="2009-12" db="EMBL/GenBank/DDBJ databases">
        <authorList>
            <person name="Weinstock G."/>
            <person name="Sodergren E."/>
            <person name="Clifton S."/>
            <person name="Fulton L."/>
            <person name="Fulton B."/>
            <person name="Courtney L."/>
            <person name="Fronick C."/>
            <person name="Harrison M."/>
            <person name="Strong C."/>
            <person name="Farmer C."/>
            <person name="Delahaunty K."/>
            <person name="Markovic C."/>
            <person name="Hall O."/>
            <person name="Minx P."/>
            <person name="Tomlinson C."/>
            <person name="Mitreva M."/>
            <person name="Nelson J."/>
            <person name="Hou S."/>
            <person name="Wollam A."/>
            <person name="Pepin K.H."/>
            <person name="Johnson M."/>
            <person name="Bhonagiri V."/>
            <person name="Nash W.E."/>
            <person name="Warren W."/>
            <person name="Chinwalla A."/>
            <person name="Mardis E.R."/>
            <person name="Wilson R.K."/>
        </authorList>
    </citation>
    <scope>NUCLEOTIDE SEQUENCE [LARGE SCALE GENOMIC DNA]</scope>
    <source>
        <strain evidence="5">DSM 15176</strain>
    </source>
</reference>
<dbReference type="eggNOG" id="COG1472">
    <property type="taxonomic scope" value="Bacteria"/>
</dbReference>
<evidence type="ECO:0000259" key="4">
    <source>
        <dbReference type="SMART" id="SM01217"/>
    </source>
</evidence>
<dbReference type="GO" id="GO:0005975">
    <property type="term" value="P:carbohydrate metabolic process"/>
    <property type="evidence" value="ECO:0007669"/>
    <property type="project" value="InterPro"/>
</dbReference>
<dbReference type="InterPro" id="IPR036962">
    <property type="entry name" value="Glyco_hydro_3_N_sf"/>
</dbReference>
<dbReference type="InterPro" id="IPR050288">
    <property type="entry name" value="Cellulose_deg_GH3"/>
</dbReference>
<dbReference type="HOGENOM" id="CLU_005235_1_1_9"/>
<dbReference type="SUPFAM" id="SSF52279">
    <property type="entry name" value="Beta-D-glucan exohydrolase, C-terminal domain"/>
    <property type="match status" value="1"/>
</dbReference>
<dbReference type="OrthoDB" id="9805821at2"/>
<dbReference type="InterPro" id="IPR017853">
    <property type="entry name" value="GH"/>
</dbReference>
<dbReference type="InterPro" id="IPR001764">
    <property type="entry name" value="Glyco_hydro_3_N"/>
</dbReference>
<evidence type="ECO:0000256" key="2">
    <source>
        <dbReference type="ARBA" id="ARBA00022801"/>
    </source>
</evidence>
<dbReference type="Gene3D" id="2.60.40.10">
    <property type="entry name" value="Immunoglobulins"/>
    <property type="match status" value="1"/>
</dbReference>
<dbReference type="Pfam" id="PF01915">
    <property type="entry name" value="Glyco_hydro_3_C"/>
    <property type="match status" value="1"/>
</dbReference>
<dbReference type="Gene3D" id="3.20.20.300">
    <property type="entry name" value="Glycoside hydrolase, family 3, N-terminal domain"/>
    <property type="match status" value="1"/>
</dbReference>
<feature type="transmembrane region" description="Helical" evidence="3">
    <location>
        <begin position="923"/>
        <end position="945"/>
    </location>
</feature>
<dbReference type="Pfam" id="PF14310">
    <property type="entry name" value="Fn3-like"/>
    <property type="match status" value="1"/>
</dbReference>
<dbReference type="InterPro" id="IPR013783">
    <property type="entry name" value="Ig-like_fold"/>
</dbReference>
<dbReference type="SMART" id="SM01217">
    <property type="entry name" value="Fn3_like"/>
    <property type="match status" value="1"/>
</dbReference>
<name>D1PS75_9FIRM</name>
<keyword evidence="3" id="KW-0472">Membrane</keyword>
<evidence type="ECO:0000313" key="6">
    <source>
        <dbReference type="Proteomes" id="UP000003438"/>
    </source>
</evidence>
<sequence length="956" mass="103945">MGVNLDDVVDVINNCRPQLIFFGVVLLAVIVILIAVAFAKKLAAHTKFMIRAQSGLALLLAFALMLNLVAFGPMSTMLDLLSGNGTITEESSEEANALCTEIAEEGITLLQNDDATLPLSQGSNLNVFGWASVGPVYGGTGAGAISADRPTVSLLDGLKNAGINTNTELSDFYTAYCAERPTLGYSNHNWTLPEPTAASYSQELIDNAKAFSDTAMIVISRVGGEFADLPTDMSTVNYTNNSTEYNDFEAGDHYLQLSKTEQDMVDLVCSNFDKVIVVYNGANTMELSFVDQYSQIKSVIWCPGTGQTGFNGLGNIVAGLVNPSGHAADTFVYDLTATPYFNNIGDFAYTGADELAYTTTDLFGGGEVNVVPHFVNYVEGIYVGYKFYETAAAEGLIDYDKTVQYPFGHGLSYTTFTQKMSDPKVQDGTITVDVTVTNTGSVAGKEVVQLYFNPPYTNGGIEKATANLVAFGKTQTLEPGASETVTLTFKEEDMASFDSKQHGCYVLEQGDYILSINSDSHTILESKTYNVPSTIVYDENNPRSTDAVAATTKFDFAKGEMTTLSRADHFANYAEATAAPSNYTMPESAKEGLYNSVTWQPEDFNDPNDVMPTTGADNGMKLADLRGADYDDERWDTLLDQMTVTEMDDLIALGGYQTKAESSVDKYATIDCDGPASINNNFTGVSSIGFPSAIIIASSFNTDLARRYGESIGRMASEMNVTGWYAPAMNAHRSAFDGRNFEYYSEDSLLAGLIAANSISGAQSYGVYAYMKHFAMNDQQISQDQMLCTWADEQAIREIYLRPFEYSVKVGGCKAAMSSWNFIGNQWAGACSALLQDVLRGEWGFRGMVITDGFHFVGYMDSDLAIRNGCDLMLKNYDVETNHLTDTTSATSVLAMRQACKNILYTVVNSRAYDEGSTMQTPIWRTGIVVGDVIVVLLLAGLEVLTIKSYKKKKKS</sequence>
<feature type="transmembrane region" description="Helical" evidence="3">
    <location>
        <begin position="20"/>
        <end position="43"/>
    </location>
</feature>
<dbReference type="PRINTS" id="PR00133">
    <property type="entry name" value="GLHYDRLASE3"/>
</dbReference>
<evidence type="ECO:0000256" key="3">
    <source>
        <dbReference type="SAM" id="Phobius"/>
    </source>
</evidence>
<organism evidence="5 6">
    <name type="scientific">Subdoligranulum variabile DSM 15176</name>
    <dbReference type="NCBI Taxonomy" id="411471"/>
    <lineage>
        <taxon>Bacteria</taxon>
        <taxon>Bacillati</taxon>
        <taxon>Bacillota</taxon>
        <taxon>Clostridia</taxon>
        <taxon>Eubacteriales</taxon>
        <taxon>Oscillospiraceae</taxon>
        <taxon>Subdoligranulum</taxon>
    </lineage>
</organism>
<dbReference type="InterPro" id="IPR036881">
    <property type="entry name" value="Glyco_hydro_3_C_sf"/>
</dbReference>
<dbReference type="PANTHER" id="PTHR42715">
    <property type="entry name" value="BETA-GLUCOSIDASE"/>
    <property type="match status" value="1"/>
</dbReference>
<feature type="domain" description="Fibronectin type III-like" evidence="4">
    <location>
        <begin position="446"/>
        <end position="520"/>
    </location>
</feature>
<dbReference type="EMBL" id="ACBY02000070">
    <property type="protein sequence ID" value="EFB74451.1"/>
    <property type="molecule type" value="Genomic_DNA"/>
</dbReference>
<dbReference type="GO" id="GO:0004553">
    <property type="term" value="F:hydrolase activity, hydrolyzing O-glycosyl compounds"/>
    <property type="evidence" value="ECO:0007669"/>
    <property type="project" value="InterPro"/>
</dbReference>
<comment type="caution">
    <text evidence="5">The sequence shown here is derived from an EMBL/GenBank/DDBJ whole genome shotgun (WGS) entry which is preliminary data.</text>
</comment>
<dbReference type="STRING" id="411471.SUBVAR_07257"/>
<gene>
    <name evidence="5" type="ORF">SUBVAR_07257</name>
</gene>
<dbReference type="AlphaFoldDB" id="D1PS75"/>
<feature type="transmembrane region" description="Helical" evidence="3">
    <location>
        <begin position="55"/>
        <end position="74"/>
    </location>
</feature>
<dbReference type="InterPro" id="IPR026891">
    <property type="entry name" value="Fn3-like"/>
</dbReference>